<dbReference type="Pfam" id="PF13377">
    <property type="entry name" value="Peripla_BP_3"/>
    <property type="match status" value="1"/>
</dbReference>
<dbReference type="InterPro" id="IPR028082">
    <property type="entry name" value="Peripla_BP_I"/>
</dbReference>
<name>A0A0F5LNF1_9HYPH</name>
<dbReference type="PANTHER" id="PTHR30146">
    <property type="entry name" value="LACI-RELATED TRANSCRIPTIONAL REPRESSOR"/>
    <property type="match status" value="1"/>
</dbReference>
<dbReference type="SUPFAM" id="SSF53822">
    <property type="entry name" value="Periplasmic binding protein-like I"/>
    <property type="match status" value="1"/>
</dbReference>
<protein>
    <submittedName>
        <fullName evidence="5">Transcriptional regulator</fullName>
    </submittedName>
</protein>
<dbReference type="InterPro" id="IPR000843">
    <property type="entry name" value="HTH_LacI"/>
</dbReference>
<reference evidence="5 6" key="1">
    <citation type="submission" date="2015-03" db="EMBL/GenBank/DDBJ databases">
        <authorList>
            <person name="Hassan Y.I."/>
            <person name="Lepp D."/>
            <person name="Zhou T."/>
        </authorList>
    </citation>
    <scope>NUCLEOTIDE SEQUENCE [LARGE SCALE GENOMIC DNA]</scope>
    <source>
        <strain evidence="5 6">DSM 17137</strain>
    </source>
</reference>
<dbReference type="Gene3D" id="3.40.50.2300">
    <property type="match status" value="2"/>
</dbReference>
<dbReference type="InterPro" id="IPR046335">
    <property type="entry name" value="LacI/GalR-like_sensor"/>
</dbReference>
<evidence type="ECO:0000313" key="6">
    <source>
        <dbReference type="Proteomes" id="UP000033608"/>
    </source>
</evidence>
<keyword evidence="2" id="KW-0238">DNA-binding</keyword>
<accession>A0A0F5LNF1</accession>
<evidence type="ECO:0000259" key="4">
    <source>
        <dbReference type="PROSITE" id="PS50932"/>
    </source>
</evidence>
<dbReference type="PANTHER" id="PTHR30146:SF33">
    <property type="entry name" value="TRANSCRIPTIONAL REGULATOR"/>
    <property type="match status" value="1"/>
</dbReference>
<dbReference type="Proteomes" id="UP000033608">
    <property type="component" value="Unassembled WGS sequence"/>
</dbReference>
<dbReference type="InterPro" id="IPR010982">
    <property type="entry name" value="Lambda_DNA-bd_dom_sf"/>
</dbReference>
<dbReference type="GO" id="GO:0003700">
    <property type="term" value="F:DNA-binding transcription factor activity"/>
    <property type="evidence" value="ECO:0007669"/>
    <property type="project" value="TreeGrafter"/>
</dbReference>
<dbReference type="PROSITE" id="PS50932">
    <property type="entry name" value="HTH_LACI_2"/>
    <property type="match status" value="1"/>
</dbReference>
<evidence type="ECO:0000256" key="3">
    <source>
        <dbReference type="ARBA" id="ARBA00023163"/>
    </source>
</evidence>
<keyword evidence="1" id="KW-0805">Transcription regulation</keyword>
<evidence type="ECO:0000256" key="2">
    <source>
        <dbReference type="ARBA" id="ARBA00023125"/>
    </source>
</evidence>
<proteinExistence type="predicted"/>
<organism evidence="5 6">
    <name type="scientific">Devosia limi DSM 17137</name>
    <dbReference type="NCBI Taxonomy" id="1121477"/>
    <lineage>
        <taxon>Bacteria</taxon>
        <taxon>Pseudomonadati</taxon>
        <taxon>Pseudomonadota</taxon>
        <taxon>Alphaproteobacteria</taxon>
        <taxon>Hyphomicrobiales</taxon>
        <taxon>Devosiaceae</taxon>
        <taxon>Devosia</taxon>
    </lineage>
</organism>
<keyword evidence="3" id="KW-0804">Transcription</keyword>
<sequence>MTAHSHDNVLRLASPTPLAGRAKPVRIEEVAARAGVSAITVSRALRKPELVSPKTRDLILKVVEETGYWSNPHASALRSGRSSIVAAFVSNFLSHQFGLAVRACTHVLEGHGYQVMVGQTAYSYSRELTAIQSLRALRPAAVFFTGVIELEDNRQMLRDLNIPIVESWANPPDPLDMLVGFSNTDAGRLAASHLAGQGYRRLAFVGRSGGRGALRLAGFRQRAAELGLQVAEPVLIDWVDGVDDGRTAYRTLMQQSPDVEAVFCANDLLGVGMLTEARRAGRQIPDELGILSFGDNDVSGDLSPNLSTISVDSELIGRRAGELILDRLNGNAAGAVSECLDIHLTCRQSTARGVADIQAGR</sequence>
<dbReference type="Pfam" id="PF00356">
    <property type="entry name" value="LacI"/>
    <property type="match status" value="1"/>
</dbReference>
<gene>
    <name evidence="5" type="ORF">VW29_13575</name>
</gene>
<keyword evidence="6" id="KW-1185">Reference proteome</keyword>
<comment type="caution">
    <text evidence="5">The sequence shown here is derived from an EMBL/GenBank/DDBJ whole genome shotgun (WGS) entry which is preliminary data.</text>
</comment>
<feature type="domain" description="HTH lacI-type" evidence="4">
    <location>
        <begin position="25"/>
        <end position="79"/>
    </location>
</feature>
<dbReference type="SUPFAM" id="SSF47413">
    <property type="entry name" value="lambda repressor-like DNA-binding domains"/>
    <property type="match status" value="1"/>
</dbReference>
<dbReference type="EMBL" id="LAJF01000089">
    <property type="protein sequence ID" value="KKB83830.1"/>
    <property type="molecule type" value="Genomic_DNA"/>
</dbReference>
<dbReference type="AlphaFoldDB" id="A0A0F5LNF1"/>
<evidence type="ECO:0000313" key="5">
    <source>
        <dbReference type="EMBL" id="KKB83830.1"/>
    </source>
</evidence>
<dbReference type="PATRIC" id="fig|1121477.3.peg.3874"/>
<dbReference type="GO" id="GO:0000976">
    <property type="term" value="F:transcription cis-regulatory region binding"/>
    <property type="evidence" value="ECO:0007669"/>
    <property type="project" value="TreeGrafter"/>
</dbReference>
<dbReference type="STRING" id="1121477.SAMN02745223_01026"/>
<dbReference type="Gene3D" id="1.10.260.40">
    <property type="entry name" value="lambda repressor-like DNA-binding domains"/>
    <property type="match status" value="1"/>
</dbReference>
<evidence type="ECO:0000256" key="1">
    <source>
        <dbReference type="ARBA" id="ARBA00023015"/>
    </source>
</evidence>
<dbReference type="PROSITE" id="PS00356">
    <property type="entry name" value="HTH_LACI_1"/>
    <property type="match status" value="1"/>
</dbReference>
<dbReference type="CDD" id="cd01392">
    <property type="entry name" value="HTH_LacI"/>
    <property type="match status" value="1"/>
</dbReference>
<dbReference type="SMART" id="SM00354">
    <property type="entry name" value="HTH_LACI"/>
    <property type="match status" value="1"/>
</dbReference>
<dbReference type="CDD" id="cd01575">
    <property type="entry name" value="PBP1_GntR"/>
    <property type="match status" value="1"/>
</dbReference>